<dbReference type="InterPro" id="IPR036175">
    <property type="entry name" value="Sec23/24_helical_dom_sf"/>
</dbReference>
<dbReference type="PANTHER" id="PTHR13803:SF39">
    <property type="entry name" value="SECRETORY 24AB, ISOFORM A"/>
    <property type="match status" value="1"/>
</dbReference>
<dbReference type="SUPFAM" id="SSF81811">
    <property type="entry name" value="Helical domain of Sec23/24"/>
    <property type="match status" value="1"/>
</dbReference>
<dbReference type="GO" id="GO:0030127">
    <property type="term" value="C:COPII vesicle coat"/>
    <property type="evidence" value="ECO:0007669"/>
    <property type="project" value="InterPro"/>
</dbReference>
<proteinExistence type="inferred from homology"/>
<evidence type="ECO:0000313" key="19">
    <source>
        <dbReference type="WBParaSite" id="EVEC_0000921601-mRNA-1"/>
    </source>
</evidence>
<dbReference type="STRING" id="51028.A0A0N4VEU2"/>
<evidence type="ECO:0000256" key="7">
    <source>
        <dbReference type="ARBA" id="ARBA00022892"/>
    </source>
</evidence>
<dbReference type="OrthoDB" id="49016at2759"/>
<accession>A0A0N4VEU2</accession>
<dbReference type="GO" id="GO:0000139">
    <property type="term" value="C:Golgi membrane"/>
    <property type="evidence" value="ECO:0007669"/>
    <property type="project" value="UniProtKB-SubCell"/>
</dbReference>
<keyword evidence="6" id="KW-0256">Endoplasmic reticulum</keyword>
<dbReference type="InterPro" id="IPR006900">
    <property type="entry name" value="Sec23/24_helical_dom"/>
</dbReference>
<keyword evidence="11" id="KW-0968">Cytoplasmic vesicle</keyword>
<comment type="similarity">
    <text evidence="4">Belongs to the SEC23/SEC24 family. SEC24 subfamily.</text>
</comment>
<reference evidence="17 18" key="2">
    <citation type="submission" date="2018-10" db="EMBL/GenBank/DDBJ databases">
        <authorList>
            <consortium name="Pathogen Informatics"/>
        </authorList>
    </citation>
    <scope>NUCLEOTIDE SEQUENCE [LARGE SCALE GENOMIC DNA]</scope>
</reference>
<evidence type="ECO:0000256" key="4">
    <source>
        <dbReference type="ARBA" id="ARBA00008334"/>
    </source>
</evidence>
<dbReference type="WBParaSite" id="EVEC_0000921601-mRNA-1">
    <property type="protein sequence ID" value="EVEC_0000921601-mRNA-1"/>
    <property type="gene ID" value="EVEC_0000921601"/>
</dbReference>
<evidence type="ECO:0000256" key="1">
    <source>
        <dbReference type="ARBA" id="ARBA00004299"/>
    </source>
</evidence>
<evidence type="ECO:0000256" key="11">
    <source>
        <dbReference type="ARBA" id="ARBA00023329"/>
    </source>
</evidence>
<dbReference type="SUPFAM" id="SSF82754">
    <property type="entry name" value="C-terminal, gelsolin-like domain of Sec23/24"/>
    <property type="match status" value="1"/>
</dbReference>
<evidence type="ECO:0000256" key="10">
    <source>
        <dbReference type="ARBA" id="ARBA00023136"/>
    </source>
</evidence>
<feature type="compositionally biased region" description="Polar residues" evidence="12">
    <location>
        <begin position="177"/>
        <end position="200"/>
    </location>
</feature>
<dbReference type="InterPro" id="IPR036180">
    <property type="entry name" value="Gelsolin-like_dom_sf"/>
</dbReference>
<keyword evidence="18" id="KW-1185">Reference proteome</keyword>
<dbReference type="InterPro" id="IPR050550">
    <property type="entry name" value="SEC23_SEC24_subfamily"/>
</dbReference>
<dbReference type="Pfam" id="PF08033">
    <property type="entry name" value="Sec23_BS"/>
    <property type="match status" value="1"/>
</dbReference>
<keyword evidence="7" id="KW-0931">ER-Golgi transport</keyword>
<feature type="domain" description="Sec23/Sec24 helical" evidence="15">
    <location>
        <begin position="679"/>
        <end position="779"/>
    </location>
</feature>
<dbReference type="Gene3D" id="3.40.50.410">
    <property type="entry name" value="von Willebrand factor, type A domain"/>
    <property type="match status" value="1"/>
</dbReference>
<dbReference type="GO" id="GO:0090110">
    <property type="term" value="P:COPII-coated vesicle cargo loading"/>
    <property type="evidence" value="ECO:0007669"/>
    <property type="project" value="TreeGrafter"/>
</dbReference>
<dbReference type="Proteomes" id="UP000274131">
    <property type="component" value="Unassembled WGS sequence"/>
</dbReference>
<dbReference type="AlphaFoldDB" id="A0A0N4VEU2"/>
<evidence type="ECO:0000259" key="15">
    <source>
        <dbReference type="Pfam" id="PF04815"/>
    </source>
</evidence>
<dbReference type="SUPFAM" id="SSF82919">
    <property type="entry name" value="Zn-finger domain of Sec23/24"/>
    <property type="match status" value="1"/>
</dbReference>
<name>A0A0N4VEU2_ENTVE</name>
<evidence type="ECO:0000256" key="5">
    <source>
        <dbReference type="ARBA" id="ARBA00022448"/>
    </source>
</evidence>
<dbReference type="GO" id="GO:0006886">
    <property type="term" value="P:intracellular protein transport"/>
    <property type="evidence" value="ECO:0007669"/>
    <property type="project" value="InterPro"/>
</dbReference>
<keyword evidence="9" id="KW-0333">Golgi apparatus</keyword>
<evidence type="ECO:0000313" key="18">
    <source>
        <dbReference type="Proteomes" id="UP000274131"/>
    </source>
</evidence>
<dbReference type="GO" id="GO:0008270">
    <property type="term" value="F:zinc ion binding"/>
    <property type="evidence" value="ECO:0007669"/>
    <property type="project" value="InterPro"/>
</dbReference>
<evidence type="ECO:0000259" key="14">
    <source>
        <dbReference type="Pfam" id="PF04811"/>
    </source>
</evidence>
<dbReference type="EMBL" id="UXUI01009540">
    <property type="protein sequence ID" value="VDD93906.1"/>
    <property type="molecule type" value="Genomic_DNA"/>
</dbReference>
<dbReference type="InterPro" id="IPR029006">
    <property type="entry name" value="ADF-H/Gelsolin-like_dom_sf"/>
</dbReference>
<reference evidence="19" key="1">
    <citation type="submission" date="2017-02" db="UniProtKB">
        <authorList>
            <consortium name="WormBaseParasite"/>
        </authorList>
    </citation>
    <scope>IDENTIFICATION</scope>
</reference>
<dbReference type="GO" id="GO:0005789">
    <property type="term" value="C:endoplasmic reticulum membrane"/>
    <property type="evidence" value="ECO:0007669"/>
    <property type="project" value="UniProtKB-SubCell"/>
</dbReference>
<dbReference type="Pfam" id="PF04811">
    <property type="entry name" value="Sec23_trunk"/>
    <property type="match status" value="1"/>
</dbReference>
<protein>
    <submittedName>
        <fullName evidence="19">Protein transport protein Sec24-like At3g07100</fullName>
    </submittedName>
</protein>
<dbReference type="Gene3D" id="1.20.120.730">
    <property type="entry name" value="Sec23/Sec24 helical domain"/>
    <property type="match status" value="1"/>
</dbReference>
<dbReference type="Pfam" id="PF04810">
    <property type="entry name" value="zf-Sec23_Sec24"/>
    <property type="match status" value="1"/>
</dbReference>
<evidence type="ECO:0000256" key="2">
    <source>
        <dbReference type="ARBA" id="ARBA00004394"/>
    </source>
</evidence>
<feature type="domain" description="Sec23/Sec24 beta-sandwich" evidence="16">
    <location>
        <begin position="584"/>
        <end position="668"/>
    </location>
</feature>
<dbReference type="GO" id="GO:0070971">
    <property type="term" value="C:endoplasmic reticulum exit site"/>
    <property type="evidence" value="ECO:0007669"/>
    <property type="project" value="TreeGrafter"/>
</dbReference>
<dbReference type="Gene3D" id="2.30.30.380">
    <property type="entry name" value="Zn-finger domain of Sec23/24"/>
    <property type="match status" value="1"/>
</dbReference>
<comment type="subcellular location">
    <subcellularLocation>
        <location evidence="1">Cytoplasmic vesicle</location>
        <location evidence="1">COPII-coated vesicle membrane</location>
        <topology evidence="1">Peripheral membrane protein</topology>
        <orientation evidence="1">Cytoplasmic side</orientation>
    </subcellularLocation>
    <subcellularLocation>
        <location evidence="3">Endoplasmic reticulum membrane</location>
        <topology evidence="3">Peripheral membrane protein</topology>
        <orientation evidence="3">Cytoplasmic side</orientation>
    </subcellularLocation>
    <subcellularLocation>
        <location evidence="2">Golgi apparatus membrane</location>
    </subcellularLocation>
</comment>
<dbReference type="Pfam" id="PF04815">
    <property type="entry name" value="Sec23_helical"/>
    <property type="match status" value="1"/>
</dbReference>
<evidence type="ECO:0000256" key="12">
    <source>
        <dbReference type="SAM" id="MobiDB-lite"/>
    </source>
</evidence>
<dbReference type="InterPro" id="IPR006896">
    <property type="entry name" value="Sec23/24_trunk_dom"/>
</dbReference>
<organism evidence="19">
    <name type="scientific">Enterobius vermicularis</name>
    <name type="common">Human pinworm</name>
    <dbReference type="NCBI Taxonomy" id="51028"/>
    <lineage>
        <taxon>Eukaryota</taxon>
        <taxon>Metazoa</taxon>
        <taxon>Ecdysozoa</taxon>
        <taxon>Nematoda</taxon>
        <taxon>Chromadorea</taxon>
        <taxon>Rhabditida</taxon>
        <taxon>Spirurina</taxon>
        <taxon>Oxyuridomorpha</taxon>
        <taxon>Oxyuroidea</taxon>
        <taxon>Oxyuridae</taxon>
        <taxon>Enterobius</taxon>
    </lineage>
</organism>
<dbReference type="InterPro" id="IPR012990">
    <property type="entry name" value="Beta-sandwich_Sec23_24"/>
</dbReference>
<feature type="region of interest" description="Disordered" evidence="12">
    <location>
        <begin position="1"/>
        <end position="21"/>
    </location>
</feature>
<dbReference type="SUPFAM" id="SSF53300">
    <property type="entry name" value="vWA-like"/>
    <property type="match status" value="1"/>
</dbReference>
<feature type="region of interest" description="Disordered" evidence="12">
    <location>
        <begin position="138"/>
        <end position="214"/>
    </location>
</feature>
<dbReference type="InterPro" id="IPR006895">
    <property type="entry name" value="Znf_Sec23_Sec24"/>
</dbReference>
<evidence type="ECO:0000256" key="3">
    <source>
        <dbReference type="ARBA" id="ARBA00004397"/>
    </source>
</evidence>
<sequence length="905" mass="100971">MGLPAQSVSDRMKLPAPPLLAPPASVPPSYANFIPPAPLPSSMSPASTGSPAFVPPLPGAPAVPSFSSNVGSFPSAFPLRPNQNVAASNGGVYPTSTRVSQPYGERFPPPSSFALNEQRGTAAPVPRNLLGENYLKEQSLSEVPHSSSSHPVIDASAASLPQPPSNSKPSGFPSMPNGCSNNQSNFPPLPQPNQLHQSAYPTYRYGSPGNYPSQVAGLQQDFQQMGFGSHQQPPFIDLMQDRELFRFGTDEQEVELPHTVCSPNVRCNPSIFRCTLKQIPQNEELLNKSRLPFGLTLHPFRDIKNLSVIQTSTIVRCRYCRTYINPYVYLIDNRHWKCNLCFRSNDLPDDFNWDPTSGTFAEPTRRPEIRNATVEFIAPPEYMLRPPQPAVYVFIIDLTNLSTSSNFKGNLFQGNPFLPVNDGLLVNLKKNIETIRSFVQSLPSLYESGRSGHNCLGAALNIAHALIENIGGRITVLQTVLPNIGPGSLISREDPNKRASSDIQCLIPATDFYKRLALECTGHQIAIDLFLLSTQYSDLSTLADMAKFSSGCVYHYPNYHMNRNLLQVKRFQKHLSRYLTRKIGFEAVLRIRCTRGLTLHTFYGNFFVRSTDLLAMANVNPDSAFAVQVQMEEDLNGLNSVCFQAALLYTSSKGDRRIRIHTLCLPVTKDLTTVFKYFDLKCSISLLSKMASERLLSGRSLEDSREAMANAVVDAFASFNNAVARQGSVSNLFSPTTMMRLFPLAILGMLKHSCFSSGRSTKLDSRAADLLLFRTAPLEVIELEILPALYLLNDFCEVEEKPQRLRLSYECVSSEGVFLMDIGSYVYIYVGSKKTFDVLDNTLSKRVHNFLRSLQCYRSVFAPVVLIRDDSHLRELFTSRLNEDRTESSYSYVEFLRHVRQEVRR</sequence>
<keyword evidence="5" id="KW-0813">Transport</keyword>
<evidence type="ECO:0000313" key="17">
    <source>
        <dbReference type="EMBL" id="VDD93906.1"/>
    </source>
</evidence>
<feature type="compositionally biased region" description="Low complexity" evidence="12">
    <location>
        <begin position="140"/>
        <end position="152"/>
    </location>
</feature>
<dbReference type="PANTHER" id="PTHR13803">
    <property type="entry name" value="SEC24-RELATED PROTEIN"/>
    <property type="match status" value="1"/>
</dbReference>
<feature type="domain" description="Sec23/Sec24 trunk" evidence="14">
    <location>
        <begin position="415"/>
        <end position="579"/>
    </location>
</feature>
<dbReference type="Gene3D" id="3.40.20.10">
    <property type="entry name" value="Severin"/>
    <property type="match status" value="1"/>
</dbReference>
<dbReference type="SUPFAM" id="SSF81995">
    <property type="entry name" value="beta-sandwich domain of Sec23/24"/>
    <property type="match status" value="1"/>
</dbReference>
<evidence type="ECO:0000256" key="6">
    <source>
        <dbReference type="ARBA" id="ARBA00022824"/>
    </source>
</evidence>
<dbReference type="InterPro" id="IPR036174">
    <property type="entry name" value="Znf_Sec23_Sec24_sf"/>
</dbReference>
<keyword evidence="10" id="KW-0472">Membrane</keyword>
<keyword evidence="8" id="KW-0653">Protein transport</keyword>
<evidence type="ECO:0000259" key="16">
    <source>
        <dbReference type="Pfam" id="PF08033"/>
    </source>
</evidence>
<dbReference type="GO" id="GO:0000149">
    <property type="term" value="F:SNARE binding"/>
    <property type="evidence" value="ECO:0007669"/>
    <property type="project" value="TreeGrafter"/>
</dbReference>
<gene>
    <name evidence="17" type="ORF">EVEC_LOCUS8657</name>
</gene>
<evidence type="ECO:0000256" key="8">
    <source>
        <dbReference type="ARBA" id="ARBA00022927"/>
    </source>
</evidence>
<evidence type="ECO:0000256" key="9">
    <source>
        <dbReference type="ARBA" id="ARBA00023034"/>
    </source>
</evidence>
<dbReference type="InterPro" id="IPR036465">
    <property type="entry name" value="vWFA_dom_sf"/>
</dbReference>
<feature type="domain" description="Zinc finger Sec23/Sec24-type" evidence="13">
    <location>
        <begin position="314"/>
        <end position="350"/>
    </location>
</feature>
<evidence type="ECO:0000259" key="13">
    <source>
        <dbReference type="Pfam" id="PF04810"/>
    </source>
</evidence>